<proteinExistence type="predicted"/>
<reference evidence="3" key="1">
    <citation type="journal article" date="2019" name="Int. J. Syst. Evol. Microbiol.">
        <title>The Global Catalogue of Microorganisms (GCM) 10K type strain sequencing project: providing services to taxonomists for standard genome sequencing and annotation.</title>
        <authorList>
            <consortium name="The Broad Institute Genomics Platform"/>
            <consortium name="The Broad Institute Genome Sequencing Center for Infectious Disease"/>
            <person name="Wu L."/>
            <person name="Ma J."/>
        </authorList>
    </citation>
    <scope>NUCLEOTIDE SEQUENCE [LARGE SCALE GENOMIC DNA]</scope>
    <source>
        <strain evidence="3">JCM 16898</strain>
    </source>
</reference>
<evidence type="ECO:0000313" key="2">
    <source>
        <dbReference type="EMBL" id="GAA3564841.1"/>
    </source>
</evidence>
<evidence type="ECO:0000256" key="1">
    <source>
        <dbReference type="SAM" id="MobiDB-lite"/>
    </source>
</evidence>
<gene>
    <name evidence="2" type="ORF">GCM10022222_55740</name>
</gene>
<accession>A0ABP6XHQ2</accession>
<keyword evidence="3" id="KW-1185">Reference proteome</keyword>
<name>A0ABP6XHQ2_9PSEU</name>
<feature type="region of interest" description="Disordered" evidence="1">
    <location>
        <begin position="33"/>
        <end position="55"/>
    </location>
</feature>
<sequence>MGPRAAGFDIRATVLSHGGRTAQYVRVGARVELRGADDEGPEDRRPRPGDPRRTRERIGFLVRLTVVLGRPGREGRRRVGRCATIT</sequence>
<comment type="caution">
    <text evidence="2">The sequence shown here is derived from an EMBL/GenBank/DDBJ whole genome shotgun (WGS) entry which is preliminary data.</text>
</comment>
<organism evidence="2 3">
    <name type="scientific">Amycolatopsis ultiminotia</name>
    <dbReference type="NCBI Taxonomy" id="543629"/>
    <lineage>
        <taxon>Bacteria</taxon>
        <taxon>Bacillati</taxon>
        <taxon>Actinomycetota</taxon>
        <taxon>Actinomycetes</taxon>
        <taxon>Pseudonocardiales</taxon>
        <taxon>Pseudonocardiaceae</taxon>
        <taxon>Amycolatopsis</taxon>
    </lineage>
</organism>
<protein>
    <submittedName>
        <fullName evidence="2">Uncharacterized protein</fullName>
    </submittedName>
</protein>
<evidence type="ECO:0000313" key="3">
    <source>
        <dbReference type="Proteomes" id="UP001500689"/>
    </source>
</evidence>
<dbReference type="Proteomes" id="UP001500689">
    <property type="component" value="Unassembled WGS sequence"/>
</dbReference>
<dbReference type="EMBL" id="BAAAZN010000013">
    <property type="protein sequence ID" value="GAA3564841.1"/>
    <property type="molecule type" value="Genomic_DNA"/>
</dbReference>